<gene>
    <name evidence="2" type="ORF">CBR_g20377</name>
</gene>
<name>A0A388JUA4_CHABU</name>
<feature type="compositionally biased region" description="Acidic residues" evidence="1">
    <location>
        <begin position="48"/>
        <end position="86"/>
    </location>
</feature>
<proteinExistence type="predicted"/>
<dbReference type="Proteomes" id="UP000265515">
    <property type="component" value="Unassembled WGS sequence"/>
</dbReference>
<evidence type="ECO:0000313" key="3">
    <source>
        <dbReference type="Proteomes" id="UP000265515"/>
    </source>
</evidence>
<comment type="caution">
    <text evidence="2">The sequence shown here is derived from an EMBL/GenBank/DDBJ whole genome shotgun (WGS) entry which is preliminary data.</text>
</comment>
<dbReference type="Gramene" id="GBG61343">
    <property type="protein sequence ID" value="GBG61343"/>
    <property type="gene ID" value="CBR_g20377"/>
</dbReference>
<organism evidence="2 3">
    <name type="scientific">Chara braunii</name>
    <name type="common">Braun's stonewort</name>
    <dbReference type="NCBI Taxonomy" id="69332"/>
    <lineage>
        <taxon>Eukaryota</taxon>
        <taxon>Viridiplantae</taxon>
        <taxon>Streptophyta</taxon>
        <taxon>Charophyceae</taxon>
        <taxon>Charales</taxon>
        <taxon>Characeae</taxon>
        <taxon>Chara</taxon>
    </lineage>
</organism>
<reference evidence="2 3" key="1">
    <citation type="journal article" date="2018" name="Cell">
        <title>The Chara Genome: Secondary Complexity and Implications for Plant Terrestrialization.</title>
        <authorList>
            <person name="Nishiyama T."/>
            <person name="Sakayama H."/>
            <person name="Vries J.D."/>
            <person name="Buschmann H."/>
            <person name="Saint-Marcoux D."/>
            <person name="Ullrich K.K."/>
            <person name="Haas F.B."/>
            <person name="Vanderstraeten L."/>
            <person name="Becker D."/>
            <person name="Lang D."/>
            <person name="Vosolsobe S."/>
            <person name="Rombauts S."/>
            <person name="Wilhelmsson P.K.I."/>
            <person name="Janitza P."/>
            <person name="Kern R."/>
            <person name="Heyl A."/>
            <person name="Rumpler F."/>
            <person name="Villalobos L.I.A.C."/>
            <person name="Clay J.M."/>
            <person name="Skokan R."/>
            <person name="Toyoda A."/>
            <person name="Suzuki Y."/>
            <person name="Kagoshima H."/>
            <person name="Schijlen E."/>
            <person name="Tajeshwar N."/>
            <person name="Catarino B."/>
            <person name="Hetherington A.J."/>
            <person name="Saltykova A."/>
            <person name="Bonnot C."/>
            <person name="Breuninger H."/>
            <person name="Symeonidi A."/>
            <person name="Radhakrishnan G.V."/>
            <person name="Van Nieuwerburgh F."/>
            <person name="Deforce D."/>
            <person name="Chang C."/>
            <person name="Karol K.G."/>
            <person name="Hedrich R."/>
            <person name="Ulvskov P."/>
            <person name="Glockner G."/>
            <person name="Delwiche C.F."/>
            <person name="Petrasek J."/>
            <person name="Van de Peer Y."/>
            <person name="Friml J."/>
            <person name="Beilby M."/>
            <person name="Dolan L."/>
            <person name="Kohara Y."/>
            <person name="Sugano S."/>
            <person name="Fujiyama A."/>
            <person name="Delaux P.-M."/>
            <person name="Quint M."/>
            <person name="TheiBen G."/>
            <person name="Hagemann M."/>
            <person name="Harholt J."/>
            <person name="Dunand C."/>
            <person name="Zachgo S."/>
            <person name="Langdale J."/>
            <person name="Maumus F."/>
            <person name="Straeten D.V.D."/>
            <person name="Gould S.B."/>
            <person name="Rensing S.A."/>
        </authorList>
    </citation>
    <scope>NUCLEOTIDE SEQUENCE [LARGE SCALE GENOMIC DNA]</scope>
    <source>
        <strain evidence="2 3">S276</strain>
    </source>
</reference>
<accession>A0A388JUA4</accession>
<keyword evidence="3" id="KW-1185">Reference proteome</keyword>
<sequence length="86" mass="9441">MYYDEATVLEVAVEMGNVSAEEASVTIDPTLDASADGSLCDGRSDHECTDDEVDEEGEACKVEEEEDDKEEAAEEEEENEEEEADD</sequence>
<feature type="region of interest" description="Disordered" evidence="1">
    <location>
        <begin position="28"/>
        <end position="86"/>
    </location>
</feature>
<protein>
    <submittedName>
        <fullName evidence="2">Uncharacterized protein</fullName>
    </submittedName>
</protein>
<evidence type="ECO:0000313" key="2">
    <source>
        <dbReference type="EMBL" id="GBG61343.1"/>
    </source>
</evidence>
<dbReference type="EMBL" id="BFEA01000019">
    <property type="protein sequence ID" value="GBG61343.1"/>
    <property type="molecule type" value="Genomic_DNA"/>
</dbReference>
<dbReference type="AlphaFoldDB" id="A0A388JUA4"/>
<evidence type="ECO:0000256" key="1">
    <source>
        <dbReference type="SAM" id="MobiDB-lite"/>
    </source>
</evidence>